<dbReference type="OrthoDB" id="5570127at2759"/>
<evidence type="ECO:0000313" key="3">
    <source>
        <dbReference type="Proteomes" id="UP001085076"/>
    </source>
</evidence>
<dbReference type="InterPro" id="IPR050517">
    <property type="entry name" value="DDR_Repair_Kinase"/>
</dbReference>
<dbReference type="InterPro" id="IPR003151">
    <property type="entry name" value="PIK-rel_kinase_FAT"/>
</dbReference>
<name>A0A9D5HQ13_9LILI</name>
<protein>
    <recommendedName>
        <fullName evidence="1">PIK-related kinase FAT domain-containing protein</fullName>
    </recommendedName>
</protein>
<dbReference type="GO" id="GO:0000124">
    <property type="term" value="C:SAGA complex"/>
    <property type="evidence" value="ECO:0007669"/>
    <property type="project" value="TreeGrafter"/>
</dbReference>
<feature type="domain" description="PIK-related kinase FAT" evidence="1">
    <location>
        <begin position="23"/>
        <end position="127"/>
    </location>
</feature>
<sequence length="159" mass="18563">MDSVIDTELDAVRSRGVYVYIVLIQAGVELASEQWWQLPEMSVQSRTPFLQLFQQLVEVQESAIILMDIANVNKQTSGNSAAVQNGYVELKDILETWRLRTPNEWDNLSVWYDLFQWRNEMYNVVIDAFKDYASTSLQLYHLGYRDKAWKVNEIAHIAR</sequence>
<organism evidence="2 3">
    <name type="scientific">Dioscorea zingiberensis</name>
    <dbReference type="NCBI Taxonomy" id="325984"/>
    <lineage>
        <taxon>Eukaryota</taxon>
        <taxon>Viridiplantae</taxon>
        <taxon>Streptophyta</taxon>
        <taxon>Embryophyta</taxon>
        <taxon>Tracheophyta</taxon>
        <taxon>Spermatophyta</taxon>
        <taxon>Magnoliopsida</taxon>
        <taxon>Liliopsida</taxon>
        <taxon>Dioscoreales</taxon>
        <taxon>Dioscoreaceae</taxon>
        <taxon>Dioscorea</taxon>
    </lineage>
</organism>
<reference evidence="2" key="2">
    <citation type="journal article" date="2022" name="Hortic Res">
        <title>The genome of Dioscorea zingiberensis sheds light on the biosynthesis, origin and evolution of the medicinally important diosgenin saponins.</title>
        <authorList>
            <person name="Li Y."/>
            <person name="Tan C."/>
            <person name="Li Z."/>
            <person name="Guo J."/>
            <person name="Li S."/>
            <person name="Chen X."/>
            <person name="Wang C."/>
            <person name="Dai X."/>
            <person name="Yang H."/>
            <person name="Song W."/>
            <person name="Hou L."/>
            <person name="Xu J."/>
            <person name="Tong Z."/>
            <person name="Xu A."/>
            <person name="Yuan X."/>
            <person name="Wang W."/>
            <person name="Yang Q."/>
            <person name="Chen L."/>
            <person name="Sun Z."/>
            <person name="Wang K."/>
            <person name="Pan B."/>
            <person name="Chen J."/>
            <person name="Bao Y."/>
            <person name="Liu F."/>
            <person name="Qi X."/>
            <person name="Gang D.R."/>
            <person name="Wen J."/>
            <person name="Li J."/>
        </authorList>
    </citation>
    <scope>NUCLEOTIDE SEQUENCE</scope>
    <source>
        <strain evidence="2">Dzin_1.0</strain>
    </source>
</reference>
<dbReference type="Pfam" id="PF02259">
    <property type="entry name" value="FAT"/>
    <property type="match status" value="1"/>
</dbReference>
<dbReference type="GO" id="GO:0035267">
    <property type="term" value="C:NuA4 histone acetyltransferase complex"/>
    <property type="evidence" value="ECO:0007669"/>
    <property type="project" value="TreeGrafter"/>
</dbReference>
<dbReference type="EMBL" id="JAGGNH010000001">
    <property type="protein sequence ID" value="KAJ0984511.1"/>
    <property type="molecule type" value="Genomic_DNA"/>
</dbReference>
<dbReference type="AlphaFoldDB" id="A0A9D5HQ13"/>
<keyword evidence="3" id="KW-1185">Reference proteome</keyword>
<dbReference type="GO" id="GO:0006355">
    <property type="term" value="P:regulation of DNA-templated transcription"/>
    <property type="evidence" value="ECO:0007669"/>
    <property type="project" value="TreeGrafter"/>
</dbReference>
<evidence type="ECO:0000313" key="2">
    <source>
        <dbReference type="EMBL" id="KAJ0984511.1"/>
    </source>
</evidence>
<accession>A0A9D5HQ13</accession>
<comment type="caution">
    <text evidence="2">The sequence shown here is derived from an EMBL/GenBank/DDBJ whole genome shotgun (WGS) entry which is preliminary data.</text>
</comment>
<dbReference type="Proteomes" id="UP001085076">
    <property type="component" value="Miscellaneous, Linkage group lg01"/>
</dbReference>
<dbReference type="GO" id="GO:0005634">
    <property type="term" value="C:nucleus"/>
    <property type="evidence" value="ECO:0007669"/>
    <property type="project" value="TreeGrafter"/>
</dbReference>
<evidence type="ECO:0000259" key="1">
    <source>
        <dbReference type="Pfam" id="PF02259"/>
    </source>
</evidence>
<reference evidence="2" key="1">
    <citation type="submission" date="2021-03" db="EMBL/GenBank/DDBJ databases">
        <authorList>
            <person name="Li Z."/>
            <person name="Yang C."/>
        </authorList>
    </citation>
    <scope>NUCLEOTIDE SEQUENCE</scope>
    <source>
        <strain evidence="2">Dzin_1.0</strain>
        <tissue evidence="2">Leaf</tissue>
    </source>
</reference>
<proteinExistence type="predicted"/>
<dbReference type="PANTHER" id="PTHR11139:SF1">
    <property type="entry name" value="TRANSFORMATION_TRANSCRIPTION DOMAIN-ASSOCIATED PROTEIN"/>
    <property type="match status" value="1"/>
</dbReference>
<dbReference type="PANTHER" id="PTHR11139">
    <property type="entry name" value="ATAXIA TELANGIECTASIA MUTATED ATM -RELATED"/>
    <property type="match status" value="1"/>
</dbReference>
<gene>
    <name evidence="2" type="ORF">J5N97_002867</name>
</gene>
<dbReference type="GO" id="GO:0006281">
    <property type="term" value="P:DNA repair"/>
    <property type="evidence" value="ECO:0007669"/>
    <property type="project" value="TreeGrafter"/>
</dbReference>